<gene>
    <name evidence="2" type="ORF">CXB77_11440</name>
</gene>
<sequence length="104" mass="11764">MASQFNDIEKMAEGSTSGNLRLVLVVFVIIIKRRKKQAQIRQMEAQARAIQDAVEQQATRLEREFEDGYLAAIKQAFAPIETAFIEQSRALDQKSQALTSDRAH</sequence>
<reference evidence="2 3" key="1">
    <citation type="submission" date="2018-01" db="EMBL/GenBank/DDBJ databases">
        <title>The complete genome sequence of Chromatium okenii LaCa, a purple sulfur bacterium with a turbulent life.</title>
        <authorList>
            <person name="Luedin S.M."/>
            <person name="Liechti N."/>
            <person name="Storelli N."/>
            <person name="Danza F."/>
            <person name="Wittwer M."/>
            <person name="Pothier J.F."/>
            <person name="Tonolla M.A."/>
        </authorList>
    </citation>
    <scope>NUCLEOTIDE SEQUENCE [LARGE SCALE GENOMIC DNA]</scope>
    <source>
        <strain evidence="2 3">LaCa</strain>
    </source>
</reference>
<evidence type="ECO:0000256" key="1">
    <source>
        <dbReference type="SAM" id="Coils"/>
    </source>
</evidence>
<evidence type="ECO:0000313" key="2">
    <source>
        <dbReference type="EMBL" id="PQJ96341.1"/>
    </source>
</evidence>
<dbReference type="AlphaFoldDB" id="A0A2S7XSH1"/>
<evidence type="ECO:0000313" key="3">
    <source>
        <dbReference type="Proteomes" id="UP000239936"/>
    </source>
</evidence>
<keyword evidence="3" id="KW-1185">Reference proteome</keyword>
<proteinExistence type="predicted"/>
<feature type="coiled-coil region" evidence="1">
    <location>
        <begin position="33"/>
        <end position="64"/>
    </location>
</feature>
<dbReference type="EMBL" id="PPGH01000035">
    <property type="protein sequence ID" value="PQJ96341.1"/>
    <property type="molecule type" value="Genomic_DNA"/>
</dbReference>
<organism evidence="2 3">
    <name type="scientific">Chromatium okenii</name>
    <dbReference type="NCBI Taxonomy" id="61644"/>
    <lineage>
        <taxon>Bacteria</taxon>
        <taxon>Pseudomonadati</taxon>
        <taxon>Pseudomonadota</taxon>
        <taxon>Gammaproteobacteria</taxon>
        <taxon>Chromatiales</taxon>
        <taxon>Chromatiaceae</taxon>
        <taxon>Chromatium</taxon>
    </lineage>
</organism>
<comment type="caution">
    <text evidence="2">The sequence shown here is derived from an EMBL/GenBank/DDBJ whole genome shotgun (WGS) entry which is preliminary data.</text>
</comment>
<keyword evidence="1" id="KW-0175">Coiled coil</keyword>
<dbReference type="Proteomes" id="UP000239936">
    <property type="component" value="Unassembled WGS sequence"/>
</dbReference>
<protein>
    <submittedName>
        <fullName evidence="2">Uncharacterized protein</fullName>
    </submittedName>
</protein>
<accession>A0A2S7XSH1</accession>
<name>A0A2S7XSH1_9GAMM</name>